<dbReference type="PANTHER" id="PTHR33692:SF1">
    <property type="entry name" value="RIBOSOME MATURATION FACTOR RIMM"/>
    <property type="match status" value="1"/>
</dbReference>
<dbReference type="Pfam" id="PF24986">
    <property type="entry name" value="PRC_RimM"/>
    <property type="match status" value="1"/>
</dbReference>
<reference evidence="8" key="1">
    <citation type="submission" date="2015-10" db="EMBL/GenBank/DDBJ databases">
        <title>Description of Candidatus Tenderia electrophaga gen. nov, sp. nov., an Uncultivated Electroautotroph from a Biocathode Enrichment.</title>
        <authorList>
            <person name="Eddie B.J."/>
            <person name="Malanoski A.P."/>
            <person name="Wang Z."/>
            <person name="Hall R.J."/>
            <person name="Oh S.D."/>
            <person name="Heiner C."/>
            <person name="Lin B."/>
            <person name="Strycharz-Glaven S.M."/>
        </authorList>
    </citation>
    <scope>NUCLEOTIDE SEQUENCE [LARGE SCALE GENOMIC DNA]</scope>
    <source>
        <strain evidence="8">NRL1</strain>
    </source>
</reference>
<comment type="subcellular location">
    <subcellularLocation>
        <location evidence="5">Cytoplasm</location>
    </subcellularLocation>
</comment>
<sequence>MQREHVILGRIAGVYGVRGWVKVFSETQPKENIFSYKPWQIRLNGAWQHVEVVEGKPHGKGLVAQLAGYDGRELARQLVGAEIAVARQQLPAAAEGEYYWVDLVGLTVVTLAGTELGRVDHLFETGANDVVVVKGQQEHLIPFVQGQYIREIDLDAGVMRVDWTPEI</sequence>
<dbReference type="InterPro" id="IPR011961">
    <property type="entry name" value="RimM"/>
</dbReference>
<evidence type="ECO:0000313" key="8">
    <source>
        <dbReference type="EMBL" id="ALP52618.1"/>
    </source>
</evidence>
<name>A0A0S2TBV2_9GAMM</name>
<dbReference type="GO" id="GO:0006364">
    <property type="term" value="P:rRNA processing"/>
    <property type="evidence" value="ECO:0007669"/>
    <property type="project" value="UniProtKB-UniRule"/>
</dbReference>
<dbReference type="InterPro" id="IPR036976">
    <property type="entry name" value="RimM_N_sf"/>
</dbReference>
<dbReference type="NCBIfam" id="TIGR02273">
    <property type="entry name" value="16S_RimM"/>
    <property type="match status" value="1"/>
</dbReference>
<keyword evidence="2 5" id="KW-0690">Ribosome biogenesis</keyword>
<dbReference type="GO" id="GO:0005737">
    <property type="term" value="C:cytoplasm"/>
    <property type="evidence" value="ECO:0007669"/>
    <property type="project" value="UniProtKB-SubCell"/>
</dbReference>
<dbReference type="SUPFAM" id="SSF50447">
    <property type="entry name" value="Translation proteins"/>
    <property type="match status" value="1"/>
</dbReference>
<evidence type="ECO:0000259" key="6">
    <source>
        <dbReference type="Pfam" id="PF01782"/>
    </source>
</evidence>
<dbReference type="Gene3D" id="2.40.30.60">
    <property type="entry name" value="RimM"/>
    <property type="match status" value="1"/>
</dbReference>
<organism evidence="8 9">
    <name type="scientific">Candidatus Tenderia electrophaga</name>
    <dbReference type="NCBI Taxonomy" id="1748243"/>
    <lineage>
        <taxon>Bacteria</taxon>
        <taxon>Pseudomonadati</taxon>
        <taxon>Pseudomonadota</taxon>
        <taxon>Gammaproteobacteria</taxon>
        <taxon>Candidatus Tenderiales</taxon>
        <taxon>Candidatus Tenderiaceae</taxon>
        <taxon>Candidatus Tenderia</taxon>
    </lineage>
</organism>
<keyword evidence="1 5" id="KW-0963">Cytoplasm</keyword>
<comment type="subunit">
    <text evidence="5">Binds ribosomal protein uS19.</text>
</comment>
<dbReference type="Pfam" id="PF01782">
    <property type="entry name" value="RimM"/>
    <property type="match status" value="1"/>
</dbReference>
<dbReference type="Proteomes" id="UP000055136">
    <property type="component" value="Chromosome"/>
</dbReference>
<evidence type="ECO:0000256" key="4">
    <source>
        <dbReference type="ARBA" id="ARBA00023186"/>
    </source>
</evidence>
<dbReference type="InterPro" id="IPR011033">
    <property type="entry name" value="PRC_barrel-like_sf"/>
</dbReference>
<dbReference type="PANTHER" id="PTHR33692">
    <property type="entry name" value="RIBOSOME MATURATION FACTOR RIMM"/>
    <property type="match status" value="1"/>
</dbReference>
<dbReference type="Gene3D" id="2.30.30.240">
    <property type="entry name" value="PRC-barrel domain"/>
    <property type="match status" value="1"/>
</dbReference>
<dbReference type="SUPFAM" id="SSF50346">
    <property type="entry name" value="PRC-barrel domain"/>
    <property type="match status" value="1"/>
</dbReference>
<dbReference type="EMBL" id="CP013099">
    <property type="protein sequence ID" value="ALP52618.1"/>
    <property type="molecule type" value="Genomic_DNA"/>
</dbReference>
<dbReference type="KEGG" id="tee:Tel_05350"/>
<comment type="function">
    <text evidence="5">An accessory protein needed during the final step in the assembly of 30S ribosomal subunit, possibly for assembly of the head region. Essential for efficient processing of 16S rRNA. May be needed both before and after RbfA during the maturation of 16S rRNA. It has affinity for free ribosomal 30S subunits but not for 70S ribosomes.</text>
</comment>
<protein>
    <recommendedName>
        <fullName evidence="5">Ribosome maturation factor RimM</fullName>
    </recommendedName>
</protein>
<comment type="domain">
    <text evidence="5">The PRC barrel domain binds ribosomal protein uS19.</text>
</comment>
<gene>
    <name evidence="5" type="primary">rimM</name>
    <name evidence="8" type="ORF">Tel_05350</name>
</gene>
<evidence type="ECO:0000256" key="1">
    <source>
        <dbReference type="ARBA" id="ARBA00022490"/>
    </source>
</evidence>
<feature type="domain" description="Ribosome maturation factor RimM PRC barrel" evidence="7">
    <location>
        <begin position="100"/>
        <end position="164"/>
    </location>
</feature>
<feature type="domain" description="RimM N-terminal" evidence="6">
    <location>
        <begin position="8"/>
        <end position="88"/>
    </location>
</feature>
<dbReference type="GO" id="GO:0005840">
    <property type="term" value="C:ribosome"/>
    <property type="evidence" value="ECO:0007669"/>
    <property type="project" value="InterPro"/>
</dbReference>
<dbReference type="GO" id="GO:0043022">
    <property type="term" value="F:ribosome binding"/>
    <property type="evidence" value="ECO:0007669"/>
    <property type="project" value="InterPro"/>
</dbReference>
<keyword evidence="9" id="KW-1185">Reference proteome</keyword>
<evidence type="ECO:0000256" key="5">
    <source>
        <dbReference type="HAMAP-Rule" id="MF_00014"/>
    </source>
</evidence>
<accession>A0A0S2TBV2</accession>
<dbReference type="HAMAP" id="MF_00014">
    <property type="entry name" value="Ribosome_mat_RimM"/>
    <property type="match status" value="1"/>
</dbReference>
<dbReference type="STRING" id="1748243.Tel_05350"/>
<keyword evidence="3 5" id="KW-0698">rRNA processing</keyword>
<evidence type="ECO:0000313" key="9">
    <source>
        <dbReference type="Proteomes" id="UP000055136"/>
    </source>
</evidence>
<dbReference type="AlphaFoldDB" id="A0A0S2TBV2"/>
<evidence type="ECO:0000259" key="7">
    <source>
        <dbReference type="Pfam" id="PF24986"/>
    </source>
</evidence>
<keyword evidence="4 5" id="KW-0143">Chaperone</keyword>
<dbReference type="InterPro" id="IPR056792">
    <property type="entry name" value="PRC_RimM"/>
</dbReference>
<evidence type="ECO:0000256" key="2">
    <source>
        <dbReference type="ARBA" id="ARBA00022517"/>
    </source>
</evidence>
<comment type="similarity">
    <text evidence="5">Belongs to the RimM family.</text>
</comment>
<dbReference type="GO" id="GO:0042274">
    <property type="term" value="P:ribosomal small subunit biogenesis"/>
    <property type="evidence" value="ECO:0007669"/>
    <property type="project" value="UniProtKB-UniRule"/>
</dbReference>
<evidence type="ECO:0000256" key="3">
    <source>
        <dbReference type="ARBA" id="ARBA00022552"/>
    </source>
</evidence>
<dbReference type="InterPro" id="IPR002676">
    <property type="entry name" value="RimM_N"/>
</dbReference>
<proteinExistence type="inferred from homology"/>
<dbReference type="InterPro" id="IPR009000">
    <property type="entry name" value="Transl_B-barrel_sf"/>
</dbReference>